<keyword evidence="2" id="KW-0472">Membrane</keyword>
<dbReference type="Proteomes" id="UP000298663">
    <property type="component" value="Unassembled WGS sequence"/>
</dbReference>
<feature type="compositionally biased region" description="Basic and acidic residues" evidence="1">
    <location>
        <begin position="52"/>
        <end position="66"/>
    </location>
</feature>
<evidence type="ECO:0000313" key="3">
    <source>
        <dbReference type="EMBL" id="TKR73399.1"/>
    </source>
</evidence>
<evidence type="ECO:0000256" key="1">
    <source>
        <dbReference type="SAM" id="MobiDB-lite"/>
    </source>
</evidence>
<organism evidence="3 4">
    <name type="scientific">Steinernema carpocapsae</name>
    <name type="common">Entomopathogenic nematode</name>
    <dbReference type="NCBI Taxonomy" id="34508"/>
    <lineage>
        <taxon>Eukaryota</taxon>
        <taxon>Metazoa</taxon>
        <taxon>Ecdysozoa</taxon>
        <taxon>Nematoda</taxon>
        <taxon>Chromadorea</taxon>
        <taxon>Rhabditida</taxon>
        <taxon>Tylenchina</taxon>
        <taxon>Panagrolaimomorpha</taxon>
        <taxon>Strongyloidoidea</taxon>
        <taxon>Steinernematidae</taxon>
        <taxon>Steinernema</taxon>
    </lineage>
</organism>
<reference evidence="3 4" key="2">
    <citation type="journal article" date="2019" name="G3 (Bethesda)">
        <title>Hybrid Assembly of the Genome of the Entomopathogenic Nematode Steinernema carpocapsae Identifies the X-Chromosome.</title>
        <authorList>
            <person name="Serra L."/>
            <person name="Macchietto M."/>
            <person name="Macias-Munoz A."/>
            <person name="McGill C.J."/>
            <person name="Rodriguez I.M."/>
            <person name="Rodriguez B."/>
            <person name="Murad R."/>
            <person name="Mortazavi A."/>
        </authorList>
    </citation>
    <scope>NUCLEOTIDE SEQUENCE [LARGE SCALE GENOMIC DNA]</scope>
    <source>
        <strain evidence="3 4">ALL</strain>
    </source>
</reference>
<evidence type="ECO:0000313" key="4">
    <source>
        <dbReference type="Proteomes" id="UP000298663"/>
    </source>
</evidence>
<feature type="transmembrane region" description="Helical" evidence="2">
    <location>
        <begin position="143"/>
        <end position="161"/>
    </location>
</feature>
<reference evidence="3 4" key="1">
    <citation type="journal article" date="2015" name="Genome Biol.">
        <title>Comparative genomics of Steinernema reveals deeply conserved gene regulatory networks.</title>
        <authorList>
            <person name="Dillman A.R."/>
            <person name="Macchietto M."/>
            <person name="Porter C.F."/>
            <person name="Rogers A."/>
            <person name="Williams B."/>
            <person name="Antoshechkin I."/>
            <person name="Lee M.M."/>
            <person name="Goodwin Z."/>
            <person name="Lu X."/>
            <person name="Lewis E.E."/>
            <person name="Goodrich-Blair H."/>
            <person name="Stock S.P."/>
            <person name="Adams B.J."/>
            <person name="Sternberg P.W."/>
            <person name="Mortazavi A."/>
        </authorList>
    </citation>
    <scope>NUCLEOTIDE SEQUENCE [LARGE SCALE GENOMIC DNA]</scope>
    <source>
        <strain evidence="3 4">ALL</strain>
    </source>
</reference>
<comment type="caution">
    <text evidence="3">The sequence shown here is derived from an EMBL/GenBank/DDBJ whole genome shotgun (WGS) entry which is preliminary data.</text>
</comment>
<proteinExistence type="predicted"/>
<gene>
    <name evidence="3" type="ORF">L596_020711</name>
</gene>
<protein>
    <submittedName>
        <fullName evidence="3">Uncharacterized protein</fullName>
    </submittedName>
</protein>
<dbReference type="AlphaFoldDB" id="A0A4U5MUD3"/>
<name>A0A4U5MUD3_STECR</name>
<accession>A0A4U5MUD3</accession>
<feature type="region of interest" description="Disordered" evidence="1">
    <location>
        <begin position="52"/>
        <end position="112"/>
    </location>
</feature>
<keyword evidence="2" id="KW-0812">Transmembrane</keyword>
<dbReference type="EMBL" id="AZBU02000006">
    <property type="protein sequence ID" value="TKR73399.1"/>
    <property type="molecule type" value="Genomic_DNA"/>
</dbReference>
<keyword evidence="4" id="KW-1185">Reference proteome</keyword>
<evidence type="ECO:0000256" key="2">
    <source>
        <dbReference type="SAM" id="Phobius"/>
    </source>
</evidence>
<sequence length="162" mass="18724">MFQSPARNAQLTTFKYVFMCFYKMEYLKSDLHFTILDSLSDCALDVVNYARRDQDSRTQRPRRSPEAPEATRTQPPQPPQPHDRPNLRGSNAATAAEGLPTAKPGPGTKPHASTLRYRNLCYFRPRRLRVVRRIALFVRVRRRIALVRSFIISAQVLVLIWP</sequence>
<keyword evidence="2" id="KW-1133">Transmembrane helix</keyword>